<dbReference type="Proteomes" id="UP000219331">
    <property type="component" value="Unassembled WGS sequence"/>
</dbReference>
<dbReference type="PROSITE" id="PS51819">
    <property type="entry name" value="VOC"/>
    <property type="match status" value="1"/>
</dbReference>
<dbReference type="EMBL" id="OBML01000001">
    <property type="protein sequence ID" value="SOB89753.1"/>
    <property type="molecule type" value="Genomic_DNA"/>
</dbReference>
<dbReference type="OrthoDB" id="9798201at2"/>
<dbReference type="STRING" id="538381.GCA_001696535_01450"/>
<accession>A0A285R6N2</accession>
<dbReference type="InterPro" id="IPR004360">
    <property type="entry name" value="Glyas_Fos-R_dOase_dom"/>
</dbReference>
<gene>
    <name evidence="2" type="ORF">SAMN05421512_101327</name>
</gene>
<keyword evidence="3" id="KW-1185">Reference proteome</keyword>
<protein>
    <submittedName>
        <fullName evidence="2">Uncharacterized conserved protein PhnB, glyoxalase superfamily</fullName>
    </submittedName>
</protein>
<reference evidence="2 3" key="1">
    <citation type="submission" date="2017-08" db="EMBL/GenBank/DDBJ databases">
        <authorList>
            <person name="de Groot N.N."/>
        </authorList>
    </citation>
    <scope>NUCLEOTIDE SEQUENCE [LARGE SCALE GENOMIC DNA]</scope>
    <source>
        <strain evidence="2 3">USBA 352</strain>
    </source>
</reference>
<dbReference type="InterPro" id="IPR029068">
    <property type="entry name" value="Glyas_Bleomycin-R_OHBP_Dase"/>
</dbReference>
<evidence type="ECO:0000313" key="2">
    <source>
        <dbReference type="EMBL" id="SOB89753.1"/>
    </source>
</evidence>
<dbReference type="InterPro" id="IPR037523">
    <property type="entry name" value="VOC_core"/>
</dbReference>
<organism evidence="2 3">
    <name type="scientific">Stappia indica</name>
    <dbReference type="NCBI Taxonomy" id="538381"/>
    <lineage>
        <taxon>Bacteria</taxon>
        <taxon>Pseudomonadati</taxon>
        <taxon>Pseudomonadota</taxon>
        <taxon>Alphaproteobacteria</taxon>
        <taxon>Hyphomicrobiales</taxon>
        <taxon>Stappiaceae</taxon>
        <taxon>Stappia</taxon>
    </lineage>
</organism>
<dbReference type="CDD" id="cd08359">
    <property type="entry name" value="VOC_like"/>
    <property type="match status" value="1"/>
</dbReference>
<evidence type="ECO:0000259" key="1">
    <source>
        <dbReference type="PROSITE" id="PS51819"/>
    </source>
</evidence>
<proteinExistence type="predicted"/>
<name>A0A285R6N2_9HYPH</name>
<dbReference type="RefSeq" id="WP_097173826.1">
    <property type="nucleotide sequence ID" value="NZ_OBML01000001.1"/>
</dbReference>
<dbReference type="SUPFAM" id="SSF54593">
    <property type="entry name" value="Glyoxalase/Bleomycin resistance protein/Dihydroxybiphenyl dioxygenase"/>
    <property type="match status" value="1"/>
</dbReference>
<evidence type="ECO:0000313" key="3">
    <source>
        <dbReference type="Proteomes" id="UP000219331"/>
    </source>
</evidence>
<dbReference type="Gene3D" id="3.30.720.110">
    <property type="match status" value="1"/>
</dbReference>
<dbReference type="AlphaFoldDB" id="A0A285R6N2"/>
<dbReference type="Pfam" id="PF00903">
    <property type="entry name" value="Glyoxalase"/>
    <property type="match status" value="1"/>
</dbReference>
<sequence>MKVTSYYPVVMTGEVDATARFYETHFGFRRAFSADWYVHLQSESDPSVNLAVLDGSHETIPAPARGQTVGGLLLNFEVEDVDGEYARLKAAGLPILLDIRDEDFGQRHFITCDPNGVLIDMIKPIPPSAAFLAQYAEDAVPTE</sequence>
<dbReference type="Gene3D" id="3.30.720.120">
    <property type="match status" value="1"/>
</dbReference>
<feature type="domain" description="VOC" evidence="1">
    <location>
        <begin position="4"/>
        <end position="124"/>
    </location>
</feature>